<comment type="caution">
    <text evidence="2">The sequence shown here is derived from an EMBL/GenBank/DDBJ whole genome shotgun (WGS) entry which is preliminary data.</text>
</comment>
<organism evidence="2 3">
    <name type="scientific">Streptomyces triticiradicis</name>
    <dbReference type="NCBI Taxonomy" id="2651189"/>
    <lineage>
        <taxon>Bacteria</taxon>
        <taxon>Bacillati</taxon>
        <taxon>Actinomycetota</taxon>
        <taxon>Actinomycetes</taxon>
        <taxon>Kitasatosporales</taxon>
        <taxon>Streptomycetaceae</taxon>
        <taxon>Streptomyces</taxon>
    </lineage>
</organism>
<dbReference type="EMBL" id="WBKG01000012">
    <property type="protein sequence ID" value="KAB1987668.1"/>
    <property type="molecule type" value="Genomic_DNA"/>
</dbReference>
<accession>A0A7J5DGB4</accession>
<sequence length="98" mass="9479">MLGSVLAAVFSVAVASGSLGASGLDAGGARTWAGPDSGWTSVKASLEDSGWTAAEAVPGDSGWTVVEAAAIPGDSGWTSVKASLADSGWTIVPVSAEA</sequence>
<evidence type="ECO:0008006" key="4">
    <source>
        <dbReference type="Google" id="ProtNLM"/>
    </source>
</evidence>
<feature type="chain" id="PRO_5038378972" description="Secreted protein" evidence="1">
    <location>
        <begin position="22"/>
        <end position="98"/>
    </location>
</feature>
<proteinExistence type="predicted"/>
<keyword evidence="1" id="KW-0732">Signal</keyword>
<evidence type="ECO:0000313" key="2">
    <source>
        <dbReference type="EMBL" id="KAB1987668.1"/>
    </source>
</evidence>
<dbReference type="AlphaFoldDB" id="A0A7J5DGB4"/>
<feature type="signal peptide" evidence="1">
    <location>
        <begin position="1"/>
        <end position="21"/>
    </location>
</feature>
<keyword evidence="3" id="KW-1185">Reference proteome</keyword>
<evidence type="ECO:0000313" key="3">
    <source>
        <dbReference type="Proteomes" id="UP000442990"/>
    </source>
</evidence>
<evidence type="ECO:0000256" key="1">
    <source>
        <dbReference type="SAM" id="SignalP"/>
    </source>
</evidence>
<dbReference type="Proteomes" id="UP000442990">
    <property type="component" value="Unassembled WGS sequence"/>
</dbReference>
<gene>
    <name evidence="2" type="ORF">F8144_16545</name>
</gene>
<name>A0A7J5DGB4_9ACTN</name>
<reference evidence="2 3" key="1">
    <citation type="submission" date="2019-09" db="EMBL/GenBank/DDBJ databases">
        <title>Isolation and identification of active actinomycetes.</title>
        <authorList>
            <person name="Yu Z."/>
            <person name="Han C."/>
            <person name="Yu B."/>
        </authorList>
    </citation>
    <scope>NUCLEOTIDE SEQUENCE [LARGE SCALE GENOMIC DNA]</scope>
    <source>
        <strain evidence="2 3">NEAU-H2</strain>
    </source>
</reference>
<protein>
    <recommendedName>
        <fullName evidence="4">Secreted protein</fullName>
    </recommendedName>
</protein>